<comment type="caution">
    <text evidence="4">The sequence shown here is derived from an EMBL/GenBank/DDBJ whole genome shotgun (WGS) entry which is preliminary data.</text>
</comment>
<protein>
    <submittedName>
        <fullName evidence="4">Beta-lactamase</fullName>
    </submittedName>
</protein>
<dbReference type="SUPFAM" id="SSF56601">
    <property type="entry name" value="beta-lactamase/transpeptidase-like"/>
    <property type="match status" value="1"/>
</dbReference>
<feature type="region of interest" description="Disordered" evidence="2">
    <location>
        <begin position="1"/>
        <end position="20"/>
    </location>
</feature>
<dbReference type="Pfam" id="PF00144">
    <property type="entry name" value="Beta-lactamase"/>
    <property type="match status" value="1"/>
</dbReference>
<dbReference type="EMBL" id="BAQP01000018">
    <property type="protein sequence ID" value="GBQ20511.1"/>
    <property type="molecule type" value="Genomic_DNA"/>
</dbReference>
<dbReference type="InterPro" id="IPR001466">
    <property type="entry name" value="Beta-lactam-related"/>
</dbReference>
<proteinExistence type="predicted"/>
<dbReference type="PANTHER" id="PTHR43283:SF11">
    <property type="entry name" value="BETA-LACTAMASE-RELATED DOMAIN-CONTAINING PROTEIN"/>
    <property type="match status" value="1"/>
</dbReference>
<evidence type="ECO:0000313" key="5">
    <source>
        <dbReference type="Proteomes" id="UP001060895"/>
    </source>
</evidence>
<sequence>MTHLPMSMPAEASPRDPDRRAMLRGAGMLGLALGGAGCASRAGADFAPVDRLLRDAVARGDVPGVVAAVGHGGRIVYRGVRGHRALLPAPEPESWTTRFDMASLTKPTITAPAVMQLWEQGAFTLDEPVARRLPAFAAAGKQDITIRQLLTHYSGLAPDLDLATPWQGRDAAVRRVMAARPDRPAGERFVYSDINFITLGLLVETVSGLPLDRYAARHILAPLGMAHSGFRPDAALGPEIAPTQFDDGNVMLRGVVHDPTARRMGGVAGHAGLFSDADDMAAYAQALLDRRAGRGSAFPLKRGTVLLMTTPQQPADRTDLRGLGWDIATHYSTPRGDLFPVGSFGHTGFTGTSLWMDPASDSFVLILTNRVHPDGGHGRQIIRLRHDVATAAARALGVT</sequence>
<evidence type="ECO:0000256" key="2">
    <source>
        <dbReference type="SAM" id="MobiDB-lite"/>
    </source>
</evidence>
<evidence type="ECO:0000256" key="1">
    <source>
        <dbReference type="ARBA" id="ARBA00022801"/>
    </source>
</evidence>
<keyword evidence="5" id="KW-1185">Reference proteome</keyword>
<name>A0ABQ0P440_9PROT</name>
<keyword evidence="1" id="KW-0378">Hydrolase</keyword>
<dbReference type="InterPro" id="IPR006311">
    <property type="entry name" value="TAT_signal"/>
</dbReference>
<accession>A0ABQ0P440</accession>
<organism evidence="4 5">
    <name type="scientific">Gluconacetobacter sacchari DSM 12717</name>
    <dbReference type="NCBI Taxonomy" id="1307940"/>
    <lineage>
        <taxon>Bacteria</taxon>
        <taxon>Pseudomonadati</taxon>
        <taxon>Pseudomonadota</taxon>
        <taxon>Alphaproteobacteria</taxon>
        <taxon>Acetobacterales</taxon>
        <taxon>Acetobacteraceae</taxon>
        <taxon>Gluconacetobacter</taxon>
    </lineage>
</organism>
<dbReference type="Gene3D" id="3.40.710.10">
    <property type="entry name" value="DD-peptidase/beta-lactamase superfamily"/>
    <property type="match status" value="1"/>
</dbReference>
<evidence type="ECO:0000259" key="3">
    <source>
        <dbReference type="Pfam" id="PF00144"/>
    </source>
</evidence>
<feature type="domain" description="Beta-lactamase-related" evidence="3">
    <location>
        <begin position="49"/>
        <end position="378"/>
    </location>
</feature>
<dbReference type="InterPro" id="IPR012338">
    <property type="entry name" value="Beta-lactam/transpept-like"/>
</dbReference>
<dbReference type="InterPro" id="IPR050789">
    <property type="entry name" value="Diverse_Enzym_Activities"/>
</dbReference>
<dbReference type="PANTHER" id="PTHR43283">
    <property type="entry name" value="BETA-LACTAMASE-RELATED"/>
    <property type="match status" value="1"/>
</dbReference>
<gene>
    <name evidence="4" type="ORF">AA12717_0595</name>
</gene>
<dbReference type="Proteomes" id="UP001060895">
    <property type="component" value="Unassembled WGS sequence"/>
</dbReference>
<evidence type="ECO:0000313" key="4">
    <source>
        <dbReference type="EMBL" id="GBQ20511.1"/>
    </source>
</evidence>
<dbReference type="PROSITE" id="PS51318">
    <property type="entry name" value="TAT"/>
    <property type="match status" value="1"/>
</dbReference>
<reference evidence="4" key="1">
    <citation type="submission" date="2013-04" db="EMBL/GenBank/DDBJ databases">
        <title>The genome sequencing project of 58 acetic acid bacteria.</title>
        <authorList>
            <person name="Okamoto-Kainuma A."/>
            <person name="Ishikawa M."/>
            <person name="Umino S."/>
            <person name="Koizumi Y."/>
            <person name="Shiwa Y."/>
            <person name="Yoshikawa H."/>
            <person name="Matsutani M."/>
            <person name="Matsushita K."/>
        </authorList>
    </citation>
    <scope>NUCLEOTIDE SEQUENCE</scope>
    <source>
        <strain evidence="4">DSM 12717</strain>
    </source>
</reference>